<sequence>MQERERLIKVFVPRILLFESPSPVTPQFFLLLLLSNRPLLNLRGPLSPPLSRLFPLAPTAKLSSQTLAVRVLTESPAIPTKLEGSLHPELDNPQNRSDCESDARHGVCLPPPVHLASPWFPTQIPTDKGPQSSQDQVDKQKIRTKKIKRTIEQQ</sequence>
<evidence type="ECO:0000313" key="2">
    <source>
        <dbReference type="Proteomes" id="UP000245626"/>
    </source>
</evidence>
<gene>
    <name evidence="1" type="ORF">IE53DRAFT_5504</name>
</gene>
<organism evidence="1 2">
    <name type="scientific">Violaceomyces palustris</name>
    <dbReference type="NCBI Taxonomy" id="1673888"/>
    <lineage>
        <taxon>Eukaryota</taxon>
        <taxon>Fungi</taxon>
        <taxon>Dikarya</taxon>
        <taxon>Basidiomycota</taxon>
        <taxon>Ustilaginomycotina</taxon>
        <taxon>Ustilaginomycetes</taxon>
        <taxon>Violaceomycetales</taxon>
        <taxon>Violaceomycetaceae</taxon>
        <taxon>Violaceomyces</taxon>
    </lineage>
</organism>
<evidence type="ECO:0000313" key="1">
    <source>
        <dbReference type="EMBL" id="PWN46801.1"/>
    </source>
</evidence>
<proteinExistence type="predicted"/>
<protein>
    <submittedName>
        <fullName evidence="1">Uncharacterized protein</fullName>
    </submittedName>
</protein>
<dbReference type="Proteomes" id="UP000245626">
    <property type="component" value="Unassembled WGS sequence"/>
</dbReference>
<dbReference type="EMBL" id="KZ820697">
    <property type="protein sequence ID" value="PWN46801.1"/>
    <property type="molecule type" value="Genomic_DNA"/>
</dbReference>
<keyword evidence="2" id="KW-1185">Reference proteome</keyword>
<name>A0ACD0NLV3_9BASI</name>
<accession>A0ACD0NLV3</accession>
<reference evidence="1 2" key="1">
    <citation type="journal article" date="2018" name="Mol. Biol. Evol.">
        <title>Broad Genomic Sampling Reveals a Smut Pathogenic Ancestry of the Fungal Clade Ustilaginomycotina.</title>
        <authorList>
            <person name="Kijpornyongpan T."/>
            <person name="Mondo S.J."/>
            <person name="Barry K."/>
            <person name="Sandor L."/>
            <person name="Lee J."/>
            <person name="Lipzen A."/>
            <person name="Pangilinan J."/>
            <person name="LaButti K."/>
            <person name="Hainaut M."/>
            <person name="Henrissat B."/>
            <person name="Grigoriev I.V."/>
            <person name="Spatafora J.W."/>
            <person name="Aime M.C."/>
        </authorList>
    </citation>
    <scope>NUCLEOTIDE SEQUENCE [LARGE SCALE GENOMIC DNA]</scope>
    <source>
        <strain evidence="1 2">SA 807</strain>
    </source>
</reference>